<evidence type="ECO:0000256" key="6">
    <source>
        <dbReference type="ARBA" id="ARBA00023186"/>
    </source>
</evidence>
<evidence type="ECO:0000256" key="10">
    <source>
        <dbReference type="HAMAP-Rule" id="MF_01151"/>
    </source>
</evidence>
<keyword evidence="5 10" id="KW-0346">Stress response</keyword>
<sequence length="183" mass="22066">MEEKEKKEEALEQTTEAHVEDEKDIRIKELEEKVLKLESTARAINQRYVELQREAEYLKERYRRDLEELRRYGHERLALDLLEIVDNFERAFQYEGADLEGFKRGFELIYKELLRILEKHGIRPMELEGKEFDPYLAEAVDKEYNQDVPPNTIIRVERKGYMLHDRVLRPAKVVVSYYEEEIT</sequence>
<comment type="subcellular location">
    <subcellularLocation>
        <location evidence="1 10">Cytoplasm</location>
    </subcellularLocation>
</comment>
<evidence type="ECO:0000256" key="2">
    <source>
        <dbReference type="ARBA" id="ARBA00009054"/>
    </source>
</evidence>
<evidence type="ECO:0000256" key="9">
    <source>
        <dbReference type="ARBA" id="ARBA00076414"/>
    </source>
</evidence>
<evidence type="ECO:0000256" key="12">
    <source>
        <dbReference type="RuleBase" id="RU004478"/>
    </source>
</evidence>
<accession>A0A7C2ZJW7</accession>
<dbReference type="CDD" id="cd00446">
    <property type="entry name" value="GrpE"/>
    <property type="match status" value="1"/>
</dbReference>
<evidence type="ECO:0000256" key="13">
    <source>
        <dbReference type="SAM" id="MobiDB-lite"/>
    </source>
</evidence>
<reference evidence="14" key="1">
    <citation type="journal article" date="2020" name="mSystems">
        <title>Genome- and Community-Level Interaction Insights into Carbon Utilization and Element Cycling Functions of Hydrothermarchaeota in Hydrothermal Sediment.</title>
        <authorList>
            <person name="Zhou Z."/>
            <person name="Liu Y."/>
            <person name="Xu W."/>
            <person name="Pan J."/>
            <person name="Luo Z.H."/>
            <person name="Li M."/>
        </authorList>
    </citation>
    <scope>NUCLEOTIDE SEQUENCE [LARGE SCALE GENOMIC DNA]</scope>
    <source>
        <strain evidence="14">SpSt-132</strain>
    </source>
</reference>
<evidence type="ECO:0000313" key="14">
    <source>
        <dbReference type="EMBL" id="HEW46792.1"/>
    </source>
</evidence>
<dbReference type="FunFam" id="2.30.22.10:FF:000001">
    <property type="entry name" value="Protein GrpE"/>
    <property type="match status" value="1"/>
</dbReference>
<evidence type="ECO:0000256" key="4">
    <source>
        <dbReference type="ARBA" id="ARBA00022490"/>
    </source>
</evidence>
<evidence type="ECO:0000256" key="7">
    <source>
        <dbReference type="ARBA" id="ARBA00053401"/>
    </source>
</evidence>
<organism evidence="14">
    <name type="scientific">Hydrogenobacter sp</name>
    <dbReference type="NCBI Taxonomy" id="2152829"/>
    <lineage>
        <taxon>Bacteria</taxon>
        <taxon>Pseudomonadati</taxon>
        <taxon>Aquificota</taxon>
        <taxon>Aquificia</taxon>
        <taxon>Aquificales</taxon>
        <taxon>Aquificaceae</taxon>
        <taxon>Hydrogenobacter</taxon>
    </lineage>
</organism>
<name>A0A7C2ZJW7_9AQUI</name>
<dbReference type="InterPro" id="IPR009012">
    <property type="entry name" value="GrpE_head"/>
</dbReference>
<dbReference type="HAMAP" id="MF_01151">
    <property type="entry name" value="GrpE"/>
    <property type="match status" value="1"/>
</dbReference>
<gene>
    <name evidence="10 14" type="primary">grpE</name>
    <name evidence="14" type="ORF">ENO47_09085</name>
</gene>
<feature type="region of interest" description="Disordered" evidence="13">
    <location>
        <begin position="1"/>
        <end position="22"/>
    </location>
</feature>
<dbReference type="InterPro" id="IPR013805">
    <property type="entry name" value="GrpE_CC"/>
</dbReference>
<dbReference type="PROSITE" id="PS01071">
    <property type="entry name" value="GRPE"/>
    <property type="match status" value="1"/>
</dbReference>
<dbReference type="InterPro" id="IPR000740">
    <property type="entry name" value="GrpE"/>
</dbReference>
<comment type="similarity">
    <text evidence="2 10 12">Belongs to the GrpE family.</text>
</comment>
<protein>
    <recommendedName>
        <fullName evidence="8 10">Protein GrpE</fullName>
    </recommendedName>
    <alternativeName>
        <fullName evidence="9 10">HSP-70 cofactor</fullName>
    </alternativeName>
</protein>
<evidence type="ECO:0000256" key="1">
    <source>
        <dbReference type="ARBA" id="ARBA00004496"/>
    </source>
</evidence>
<dbReference type="PANTHER" id="PTHR21237:SF23">
    <property type="entry name" value="GRPE PROTEIN HOMOLOG, MITOCHONDRIAL"/>
    <property type="match status" value="1"/>
</dbReference>
<dbReference type="Gene3D" id="2.30.22.10">
    <property type="entry name" value="Head domain of nucleotide exchange factor GrpE"/>
    <property type="match status" value="1"/>
</dbReference>
<evidence type="ECO:0000256" key="11">
    <source>
        <dbReference type="RuleBase" id="RU000639"/>
    </source>
</evidence>
<dbReference type="EMBL" id="DSFP01000076">
    <property type="protein sequence ID" value="HEW46792.1"/>
    <property type="molecule type" value="Genomic_DNA"/>
</dbReference>
<comment type="subunit">
    <text evidence="3 10">Homodimer.</text>
</comment>
<dbReference type="SUPFAM" id="SSF51064">
    <property type="entry name" value="Head domain of nucleotide exchange factor GrpE"/>
    <property type="match status" value="1"/>
</dbReference>
<dbReference type="GO" id="GO:0051082">
    <property type="term" value="F:unfolded protein binding"/>
    <property type="evidence" value="ECO:0007669"/>
    <property type="project" value="TreeGrafter"/>
</dbReference>
<dbReference type="Pfam" id="PF01025">
    <property type="entry name" value="GrpE"/>
    <property type="match status" value="1"/>
</dbReference>
<dbReference type="Gene3D" id="3.90.20.20">
    <property type="match status" value="1"/>
</dbReference>
<dbReference type="GO" id="GO:0005737">
    <property type="term" value="C:cytoplasm"/>
    <property type="evidence" value="ECO:0007669"/>
    <property type="project" value="UniProtKB-SubCell"/>
</dbReference>
<dbReference type="PANTHER" id="PTHR21237">
    <property type="entry name" value="GRPE PROTEIN"/>
    <property type="match status" value="1"/>
</dbReference>
<evidence type="ECO:0000256" key="8">
    <source>
        <dbReference type="ARBA" id="ARBA00072274"/>
    </source>
</evidence>
<dbReference type="GO" id="GO:0042803">
    <property type="term" value="F:protein homodimerization activity"/>
    <property type="evidence" value="ECO:0007669"/>
    <property type="project" value="InterPro"/>
</dbReference>
<evidence type="ECO:0000256" key="5">
    <source>
        <dbReference type="ARBA" id="ARBA00023016"/>
    </source>
</evidence>
<dbReference type="GO" id="GO:0000774">
    <property type="term" value="F:adenyl-nucleotide exchange factor activity"/>
    <property type="evidence" value="ECO:0007669"/>
    <property type="project" value="InterPro"/>
</dbReference>
<comment type="caution">
    <text evidence="14">The sequence shown here is derived from an EMBL/GenBank/DDBJ whole genome shotgun (WGS) entry which is preliminary data.</text>
</comment>
<comment type="function">
    <text evidence="7 10 11">Participates actively in the response to hyperosmotic and heat shock by preventing the aggregation of stress-denatured proteins, in association with DnaK and GrpE. It is the nucleotide exchange factor for DnaK and may function as a thermosensor. Unfolded proteins bind initially to DnaJ; upon interaction with the DnaJ-bound protein, DnaK hydrolyzes its bound ATP, resulting in the formation of a stable complex. GrpE releases ADP from DnaK; ATP binding to DnaK triggers the release of the substrate protein, thus completing the reaction cycle. Several rounds of ATP-dependent interactions between DnaJ, DnaK and GrpE are required for fully efficient folding.</text>
</comment>
<evidence type="ECO:0000256" key="3">
    <source>
        <dbReference type="ARBA" id="ARBA00011738"/>
    </source>
</evidence>
<keyword evidence="6 10" id="KW-0143">Chaperone</keyword>
<keyword evidence="4 10" id="KW-0963">Cytoplasm</keyword>
<proteinExistence type="inferred from homology"/>
<dbReference type="GO" id="GO:0051087">
    <property type="term" value="F:protein-folding chaperone binding"/>
    <property type="evidence" value="ECO:0007669"/>
    <property type="project" value="InterPro"/>
</dbReference>
<dbReference type="PRINTS" id="PR00773">
    <property type="entry name" value="GRPEPROTEIN"/>
</dbReference>
<dbReference type="AlphaFoldDB" id="A0A7C2ZJW7"/>
<dbReference type="GO" id="GO:0006457">
    <property type="term" value="P:protein folding"/>
    <property type="evidence" value="ECO:0007669"/>
    <property type="project" value="InterPro"/>
</dbReference>
<dbReference type="SUPFAM" id="SSF58014">
    <property type="entry name" value="Coiled-coil domain of nucleotide exchange factor GrpE"/>
    <property type="match status" value="1"/>
</dbReference>